<protein>
    <recommendedName>
        <fullName evidence="3">Reverse transcriptase domain-containing protein</fullName>
    </recommendedName>
</protein>
<proteinExistence type="predicted"/>
<dbReference type="AlphaFoldDB" id="A0A6J8CGR8"/>
<dbReference type="EMBL" id="CACVKT020005298">
    <property type="protein sequence ID" value="CAC5394479.1"/>
    <property type="molecule type" value="Genomic_DNA"/>
</dbReference>
<evidence type="ECO:0008006" key="3">
    <source>
        <dbReference type="Google" id="ProtNLM"/>
    </source>
</evidence>
<name>A0A6J8CGR8_MYTCO</name>
<reference evidence="1 2" key="1">
    <citation type="submission" date="2020-06" db="EMBL/GenBank/DDBJ databases">
        <authorList>
            <person name="Li R."/>
            <person name="Bekaert M."/>
        </authorList>
    </citation>
    <scope>NUCLEOTIDE SEQUENCE [LARGE SCALE GENOMIC DNA]</scope>
    <source>
        <strain evidence="2">wild</strain>
    </source>
</reference>
<evidence type="ECO:0000313" key="2">
    <source>
        <dbReference type="Proteomes" id="UP000507470"/>
    </source>
</evidence>
<evidence type="ECO:0000313" key="1">
    <source>
        <dbReference type="EMBL" id="CAC5394479.1"/>
    </source>
</evidence>
<dbReference type="Proteomes" id="UP000507470">
    <property type="component" value="Unassembled WGS sequence"/>
</dbReference>
<gene>
    <name evidence="1" type="ORF">MCOR_29224</name>
</gene>
<keyword evidence="2" id="KW-1185">Reference proteome</keyword>
<dbReference type="OrthoDB" id="6070753at2759"/>
<organism evidence="1 2">
    <name type="scientific">Mytilus coruscus</name>
    <name type="common">Sea mussel</name>
    <dbReference type="NCBI Taxonomy" id="42192"/>
    <lineage>
        <taxon>Eukaryota</taxon>
        <taxon>Metazoa</taxon>
        <taxon>Spiralia</taxon>
        <taxon>Lophotrochozoa</taxon>
        <taxon>Mollusca</taxon>
        <taxon>Bivalvia</taxon>
        <taxon>Autobranchia</taxon>
        <taxon>Pteriomorphia</taxon>
        <taxon>Mytilida</taxon>
        <taxon>Mytiloidea</taxon>
        <taxon>Mytilidae</taxon>
        <taxon>Mytilinae</taxon>
        <taxon>Mytilus</taxon>
    </lineage>
</organism>
<accession>A0A6J8CGR8</accession>
<sequence>MTVNMDKSNIVVFKNGGKLSKDEKWYFKNELLNVVSYHKYLGIYFSNRLKWTCCCKTVRIQCDKALTMIKHCMCKLGTRDINLGFKLFDSMVAPILYYGTELWNTVKDIETVQSKFCKWLLGMGQKINKHIARGECGRHELYVNYVCKPIKYFLHLQCLDDNRLTKLYYRMMLKMNEYGRLIGVLK</sequence>